<evidence type="ECO:0000259" key="6">
    <source>
        <dbReference type="PROSITE" id="PS50110"/>
    </source>
</evidence>
<dbReference type="InterPro" id="IPR003661">
    <property type="entry name" value="HisK_dim/P_dom"/>
</dbReference>
<comment type="caution">
    <text evidence="7">The sequence shown here is derived from an EMBL/GenBank/DDBJ whole genome shotgun (WGS) entry which is preliminary data.</text>
</comment>
<dbReference type="SMART" id="SM00388">
    <property type="entry name" value="HisKA"/>
    <property type="match status" value="1"/>
</dbReference>
<feature type="domain" description="Response regulatory" evidence="6">
    <location>
        <begin position="416"/>
        <end position="532"/>
    </location>
</feature>
<evidence type="ECO:0000313" key="7">
    <source>
        <dbReference type="EMBL" id="MDI2091052.1"/>
    </source>
</evidence>
<dbReference type="PROSITE" id="PS50110">
    <property type="entry name" value="RESPONSE_REGULATORY"/>
    <property type="match status" value="1"/>
</dbReference>
<dbReference type="InterPro" id="IPR005467">
    <property type="entry name" value="His_kinase_dom"/>
</dbReference>
<keyword evidence="8" id="KW-1185">Reference proteome</keyword>
<keyword evidence="7" id="KW-0067">ATP-binding</keyword>
<dbReference type="RefSeq" id="WP_281448162.1">
    <property type="nucleotide sequence ID" value="NZ_JASBAO010000001.1"/>
</dbReference>
<dbReference type="EC" id="2.7.13.3" evidence="2"/>
<gene>
    <name evidence="7" type="ORF">QJV27_06680</name>
</gene>
<sequence length="540" mass="60931">MKTFLSHSQALSVKQLINSFEWEKSPLGDQQSWPKNLKTLLSLILNTPVPMVIYWGKTNITLYNDAYAPLIGSKHPALLGRPLIEIWPERKNHFNKIVSAVYQKETIKYTSDYKAPGQETPQTLQKIDITFSPILDDNHQVQGIFSIVTETPAQTLQGVESIEQLIGGLAHDFNTLLGGIIGNLELMKMRIEQNKLDILPRYIDAAQQSATQATSITHQLLAFSRRQTLVPHITDPNHIIQALSDQFHQLAQEILKQPINLQIKTDPNIWFVFCDPEQLKNALIQIFTNACEAIHPSVGQISINSQNVTIAQSHPLRKFLKPDDYIIINIKDNGEGMTPEVINHAIDPFFTTKPLGKRAGLGLSMAYGFAKQSEGHLMITSQHQQGTTISLFLPRYHRPVIIEKFFNDPDKANSPSTLVISDDNHLCMMLSENLEDLGYLMSIAQTKKEVFTLLKGNINFSFVIIDTRLLIQPESTLIAEITKDYPDLPILFITGYEDNPPVHIKKLVNDTNFVIRKPLTHALLANQIGAIETLRNYRLV</sequence>
<dbReference type="InterPro" id="IPR004358">
    <property type="entry name" value="Sig_transdc_His_kin-like_C"/>
</dbReference>
<dbReference type="Gene3D" id="3.40.50.2300">
    <property type="match status" value="1"/>
</dbReference>
<dbReference type="CDD" id="cd00082">
    <property type="entry name" value="HisKA"/>
    <property type="match status" value="1"/>
</dbReference>
<dbReference type="InterPro" id="IPR001789">
    <property type="entry name" value="Sig_transdc_resp-reg_receiver"/>
</dbReference>
<dbReference type="InterPro" id="IPR003594">
    <property type="entry name" value="HATPase_dom"/>
</dbReference>
<protein>
    <recommendedName>
        <fullName evidence="2">histidine kinase</fullName>
        <ecNumber evidence="2">2.7.13.3</ecNumber>
    </recommendedName>
</protein>
<dbReference type="InterPro" id="IPR035965">
    <property type="entry name" value="PAS-like_dom_sf"/>
</dbReference>
<name>A0ABT6Q1R3_9PROT</name>
<dbReference type="PRINTS" id="PR00344">
    <property type="entry name" value="BCTRLSENSOR"/>
</dbReference>
<dbReference type="Proteomes" id="UP001431634">
    <property type="component" value="Unassembled WGS sequence"/>
</dbReference>
<dbReference type="Gene3D" id="3.30.450.20">
    <property type="entry name" value="PAS domain"/>
    <property type="match status" value="1"/>
</dbReference>
<feature type="domain" description="Histidine kinase" evidence="5">
    <location>
        <begin position="168"/>
        <end position="397"/>
    </location>
</feature>
<dbReference type="Gene3D" id="1.10.287.130">
    <property type="match status" value="1"/>
</dbReference>
<dbReference type="InterPro" id="IPR011006">
    <property type="entry name" value="CheY-like_superfamily"/>
</dbReference>
<dbReference type="Pfam" id="PF02518">
    <property type="entry name" value="HATPase_c"/>
    <property type="match status" value="1"/>
</dbReference>
<dbReference type="SUPFAM" id="SSF55874">
    <property type="entry name" value="ATPase domain of HSP90 chaperone/DNA topoisomerase II/histidine kinase"/>
    <property type="match status" value="1"/>
</dbReference>
<evidence type="ECO:0000256" key="1">
    <source>
        <dbReference type="ARBA" id="ARBA00000085"/>
    </source>
</evidence>
<dbReference type="SUPFAM" id="SSF52172">
    <property type="entry name" value="CheY-like"/>
    <property type="match status" value="1"/>
</dbReference>
<evidence type="ECO:0000256" key="3">
    <source>
        <dbReference type="ARBA" id="ARBA00022553"/>
    </source>
</evidence>
<accession>A0ABT6Q1R3</accession>
<dbReference type="PROSITE" id="PS50109">
    <property type="entry name" value="HIS_KIN"/>
    <property type="match status" value="1"/>
</dbReference>
<keyword evidence="7" id="KW-0547">Nucleotide-binding</keyword>
<dbReference type="PANTHER" id="PTHR43065:SF42">
    <property type="entry name" value="TWO-COMPONENT SENSOR PPRA"/>
    <property type="match status" value="1"/>
</dbReference>
<dbReference type="PANTHER" id="PTHR43065">
    <property type="entry name" value="SENSOR HISTIDINE KINASE"/>
    <property type="match status" value="1"/>
</dbReference>
<dbReference type="InterPro" id="IPR036890">
    <property type="entry name" value="HATPase_C_sf"/>
</dbReference>
<comment type="catalytic activity">
    <reaction evidence="1">
        <text>ATP + protein L-histidine = ADP + protein N-phospho-L-histidine.</text>
        <dbReference type="EC" id="2.7.13.3"/>
    </reaction>
</comment>
<dbReference type="Gene3D" id="3.30.565.10">
    <property type="entry name" value="Histidine kinase-like ATPase, C-terminal domain"/>
    <property type="match status" value="1"/>
</dbReference>
<evidence type="ECO:0000256" key="4">
    <source>
        <dbReference type="PROSITE-ProRule" id="PRU00169"/>
    </source>
</evidence>
<dbReference type="SMART" id="SM00387">
    <property type="entry name" value="HATPase_c"/>
    <property type="match status" value="1"/>
</dbReference>
<keyword evidence="3 4" id="KW-0597">Phosphoprotein</keyword>
<proteinExistence type="predicted"/>
<dbReference type="SUPFAM" id="SSF47384">
    <property type="entry name" value="Homodimeric domain of signal transducing histidine kinase"/>
    <property type="match status" value="1"/>
</dbReference>
<evidence type="ECO:0000259" key="5">
    <source>
        <dbReference type="PROSITE" id="PS50109"/>
    </source>
</evidence>
<dbReference type="EMBL" id="JASBAO010000001">
    <property type="protein sequence ID" value="MDI2091052.1"/>
    <property type="molecule type" value="Genomic_DNA"/>
</dbReference>
<reference evidence="7" key="1">
    <citation type="submission" date="2023-05" db="EMBL/GenBank/DDBJ databases">
        <title>Whole genome sequence of Commensalibacter sp.</title>
        <authorList>
            <person name="Charoenyingcharoen P."/>
            <person name="Yukphan P."/>
        </authorList>
    </citation>
    <scope>NUCLEOTIDE SEQUENCE</scope>
    <source>
        <strain evidence="7">TBRC 16381</strain>
    </source>
</reference>
<dbReference type="CDD" id="cd00156">
    <property type="entry name" value="REC"/>
    <property type="match status" value="1"/>
</dbReference>
<dbReference type="SUPFAM" id="SSF55785">
    <property type="entry name" value="PYP-like sensor domain (PAS domain)"/>
    <property type="match status" value="1"/>
</dbReference>
<dbReference type="Pfam" id="PF00512">
    <property type="entry name" value="HisKA"/>
    <property type="match status" value="1"/>
</dbReference>
<dbReference type="InterPro" id="IPR036097">
    <property type="entry name" value="HisK_dim/P_sf"/>
</dbReference>
<feature type="modified residue" description="4-aspartylphosphate" evidence="4">
    <location>
        <position position="466"/>
    </location>
</feature>
<organism evidence="7 8">
    <name type="scientific">Commensalibacter oyaizuii</name>
    <dbReference type="NCBI Taxonomy" id="3043873"/>
    <lineage>
        <taxon>Bacteria</taxon>
        <taxon>Pseudomonadati</taxon>
        <taxon>Pseudomonadota</taxon>
        <taxon>Alphaproteobacteria</taxon>
        <taxon>Acetobacterales</taxon>
        <taxon>Acetobacteraceae</taxon>
    </lineage>
</organism>
<evidence type="ECO:0000256" key="2">
    <source>
        <dbReference type="ARBA" id="ARBA00012438"/>
    </source>
</evidence>
<dbReference type="GO" id="GO:0005524">
    <property type="term" value="F:ATP binding"/>
    <property type="evidence" value="ECO:0007669"/>
    <property type="project" value="UniProtKB-KW"/>
</dbReference>
<evidence type="ECO:0000313" key="8">
    <source>
        <dbReference type="Proteomes" id="UP001431634"/>
    </source>
</evidence>